<keyword evidence="3" id="KW-1185">Reference proteome</keyword>
<sequence>MRNVVRNFMVLCAIIIFGSAAINNGIRARADVEVTDVLNYAVDKKEDSFLDEEKIYITEVEEGNEVEDNVDNSEASDADVSEEMIYEDNEEIENEDMEVELDNQLYNIDIMDRINNYLGEDKYSTSFIYYNLETEERLAFNEDLYMNAASIYKVGLSLVAYNMVECGEITLEDLVYYSPWQYQGGTGILQYDLSFGALPLGTLIEYTIKYSDNIAATMVYSYIGGWNNFKWRLFEILGIDYGDYDNVTSARVELEVLKYIYENRNNSNYKTLIDYLKNTDFHDRLDKYLPQNIVAHKIGSDEGYTHDVGIVFTEEPYIIIMMTDNVYNGPDKIADISKAMYLYNKENTKKIVNEVEYLQY</sequence>
<dbReference type="PANTHER" id="PTHR35333:SF3">
    <property type="entry name" value="BETA-LACTAMASE-TYPE TRANSPEPTIDASE FOLD CONTAINING PROTEIN"/>
    <property type="match status" value="1"/>
</dbReference>
<dbReference type="Proteomes" id="UP000596929">
    <property type="component" value="Unassembled WGS sequence"/>
</dbReference>
<name>A0ABR7DDU2_9CLOT</name>
<evidence type="ECO:0000313" key="3">
    <source>
        <dbReference type="Proteomes" id="UP000596929"/>
    </source>
</evidence>
<dbReference type="InterPro" id="IPR045155">
    <property type="entry name" value="Beta-lactam_cat"/>
</dbReference>
<dbReference type="InterPro" id="IPR012338">
    <property type="entry name" value="Beta-lactam/transpept-like"/>
</dbReference>
<dbReference type="EMBL" id="JACOOO010000025">
    <property type="protein sequence ID" value="MBC5629569.1"/>
    <property type="molecule type" value="Genomic_DNA"/>
</dbReference>
<accession>A0ABR7DDU2</accession>
<dbReference type="Gene3D" id="3.40.710.10">
    <property type="entry name" value="DD-peptidase/beta-lactamase superfamily"/>
    <property type="match status" value="1"/>
</dbReference>
<reference evidence="2 3" key="1">
    <citation type="submission" date="2020-08" db="EMBL/GenBank/DDBJ databases">
        <title>Genome public.</title>
        <authorList>
            <person name="Liu C."/>
            <person name="Sun Q."/>
        </authorList>
    </citation>
    <scope>NUCLEOTIDE SEQUENCE [LARGE SCALE GENOMIC DNA]</scope>
    <source>
        <strain evidence="2 3">NSJ-6</strain>
    </source>
</reference>
<gene>
    <name evidence="2" type="ORF">H8S20_11780</name>
</gene>
<feature type="domain" description="Beta-lactamase class A catalytic" evidence="1">
    <location>
        <begin position="127"/>
        <end position="323"/>
    </location>
</feature>
<organism evidence="2 3">
    <name type="scientific">Clostridium hominis</name>
    <dbReference type="NCBI Taxonomy" id="2763036"/>
    <lineage>
        <taxon>Bacteria</taxon>
        <taxon>Bacillati</taxon>
        <taxon>Bacillota</taxon>
        <taxon>Clostridia</taxon>
        <taxon>Eubacteriales</taxon>
        <taxon>Clostridiaceae</taxon>
        <taxon>Clostridium</taxon>
    </lineage>
</organism>
<dbReference type="RefSeq" id="WP_186860240.1">
    <property type="nucleotide sequence ID" value="NZ_JACOOO010000025.1"/>
</dbReference>
<evidence type="ECO:0000259" key="1">
    <source>
        <dbReference type="Pfam" id="PF13354"/>
    </source>
</evidence>
<protein>
    <submittedName>
        <fullName evidence="2">Serine hydrolase</fullName>
    </submittedName>
</protein>
<comment type="caution">
    <text evidence="2">The sequence shown here is derived from an EMBL/GenBank/DDBJ whole genome shotgun (WGS) entry which is preliminary data.</text>
</comment>
<dbReference type="GO" id="GO:0016787">
    <property type="term" value="F:hydrolase activity"/>
    <property type="evidence" value="ECO:0007669"/>
    <property type="project" value="UniProtKB-KW"/>
</dbReference>
<dbReference type="Pfam" id="PF13354">
    <property type="entry name" value="Beta-lactamase2"/>
    <property type="match status" value="1"/>
</dbReference>
<dbReference type="SUPFAM" id="SSF56601">
    <property type="entry name" value="beta-lactamase/transpeptidase-like"/>
    <property type="match status" value="1"/>
</dbReference>
<dbReference type="PANTHER" id="PTHR35333">
    <property type="entry name" value="BETA-LACTAMASE"/>
    <property type="match status" value="1"/>
</dbReference>
<evidence type="ECO:0000313" key="2">
    <source>
        <dbReference type="EMBL" id="MBC5629569.1"/>
    </source>
</evidence>
<proteinExistence type="predicted"/>
<dbReference type="InterPro" id="IPR000871">
    <property type="entry name" value="Beta-lactam_class-A"/>
</dbReference>
<keyword evidence="2" id="KW-0378">Hydrolase</keyword>